<dbReference type="InParanoid" id="A0A2N3NHT7"/>
<feature type="region of interest" description="Disordered" evidence="1">
    <location>
        <begin position="204"/>
        <end position="233"/>
    </location>
</feature>
<sequence>MSFDIRTWPLFTEQQASSEPYGHTIRNMKLREFYTCGFVIYRCAYSDDDLWSRMIEKIRTETLERLDKCGRAELLGPLISWTVIEDREALDNASIKKVQERFLKWAEDVSDERDGPGAVKAAFMCPRYNFCVMIDQKCLDSLAAHEKEAAAVAAAGQQRLLRGNSLPVFVIFIRIEKPMPAWMLAEQASEQASWRLASTTLVDSSSQVQTDDTGEDQVEDGEDVDEEVFEDEDENEEWMYVETYLLMSMYETCHSPSSYWNYYVRQPQIYARGEVKWTGMAYP</sequence>
<keyword evidence="3" id="KW-1185">Reference proteome</keyword>
<dbReference type="Proteomes" id="UP000233524">
    <property type="component" value="Unassembled WGS sequence"/>
</dbReference>
<accession>A0A2N3NHT7</accession>
<protein>
    <submittedName>
        <fullName evidence="2">Uncharacterized protein</fullName>
    </submittedName>
</protein>
<comment type="caution">
    <text evidence="2">The sequence shown here is derived from an EMBL/GenBank/DDBJ whole genome shotgun (WGS) entry which is preliminary data.</text>
</comment>
<dbReference type="VEuPathDB" id="FungiDB:jhhlp_001301"/>
<dbReference type="AlphaFoldDB" id="A0A2N3NHT7"/>
<evidence type="ECO:0000256" key="1">
    <source>
        <dbReference type="SAM" id="MobiDB-lite"/>
    </source>
</evidence>
<dbReference type="OrthoDB" id="4424523at2759"/>
<evidence type="ECO:0000313" key="3">
    <source>
        <dbReference type="Proteomes" id="UP000233524"/>
    </source>
</evidence>
<name>A0A2N3NHT7_9PEZI</name>
<dbReference type="EMBL" id="NLAX01000004">
    <property type="protein sequence ID" value="PKS12005.1"/>
    <property type="molecule type" value="Genomic_DNA"/>
</dbReference>
<proteinExistence type="predicted"/>
<evidence type="ECO:0000313" key="2">
    <source>
        <dbReference type="EMBL" id="PKS12005.1"/>
    </source>
</evidence>
<organism evidence="2 3">
    <name type="scientific">Lomentospora prolificans</name>
    <dbReference type="NCBI Taxonomy" id="41688"/>
    <lineage>
        <taxon>Eukaryota</taxon>
        <taxon>Fungi</taxon>
        <taxon>Dikarya</taxon>
        <taxon>Ascomycota</taxon>
        <taxon>Pezizomycotina</taxon>
        <taxon>Sordariomycetes</taxon>
        <taxon>Hypocreomycetidae</taxon>
        <taxon>Microascales</taxon>
        <taxon>Microascaceae</taxon>
        <taxon>Lomentospora</taxon>
    </lineage>
</organism>
<reference evidence="2 3" key="1">
    <citation type="journal article" date="2017" name="G3 (Bethesda)">
        <title>First Draft Genome Sequence of the Pathogenic Fungus Lomentospora prolificans (Formerly Scedosporium prolificans).</title>
        <authorList>
            <person name="Luo R."/>
            <person name="Zimin A."/>
            <person name="Workman R."/>
            <person name="Fan Y."/>
            <person name="Pertea G."/>
            <person name="Grossman N."/>
            <person name="Wear M.P."/>
            <person name="Jia B."/>
            <person name="Miller H."/>
            <person name="Casadevall A."/>
            <person name="Timp W."/>
            <person name="Zhang S.X."/>
            <person name="Salzberg S.L."/>
        </authorList>
    </citation>
    <scope>NUCLEOTIDE SEQUENCE [LARGE SCALE GENOMIC DNA]</scope>
    <source>
        <strain evidence="2 3">JHH-5317</strain>
    </source>
</reference>
<feature type="compositionally biased region" description="Acidic residues" evidence="1">
    <location>
        <begin position="212"/>
        <end position="233"/>
    </location>
</feature>
<gene>
    <name evidence="2" type="ORF">jhhlp_001301</name>
</gene>
<dbReference type="STRING" id="41688.A0A2N3NHT7"/>